<evidence type="ECO:0000313" key="2">
    <source>
        <dbReference type="EMBL" id="KAG2943548.1"/>
    </source>
</evidence>
<dbReference type="EMBL" id="RCMV01000006">
    <property type="protein sequence ID" value="KAG3229007.1"/>
    <property type="molecule type" value="Genomic_DNA"/>
</dbReference>
<proteinExistence type="predicted"/>
<dbReference type="EMBL" id="RCMG01000011">
    <property type="protein sequence ID" value="KAG2868382.1"/>
    <property type="molecule type" value="Genomic_DNA"/>
</dbReference>
<dbReference type="Proteomes" id="UP000774804">
    <property type="component" value="Unassembled WGS sequence"/>
</dbReference>
<reference evidence="4" key="1">
    <citation type="submission" date="2018-10" db="EMBL/GenBank/DDBJ databases">
        <title>Effector identification in a new, highly contiguous assembly of the strawberry crown rot pathogen Phytophthora cactorum.</title>
        <authorList>
            <person name="Armitage A.D."/>
            <person name="Nellist C.F."/>
            <person name="Bates H."/>
            <person name="Vickerstaff R.J."/>
            <person name="Harrison R.J."/>
        </authorList>
    </citation>
    <scope>NUCLEOTIDE SEQUENCE</scope>
    <source>
        <strain evidence="1">15-7</strain>
        <strain evidence="2">4032</strain>
        <strain evidence="3">4040</strain>
        <strain evidence="4">P415</strain>
        <strain evidence="5">P421</strain>
    </source>
</reference>
<dbReference type="EMBL" id="RCMI01000008">
    <property type="protein sequence ID" value="KAG2943548.1"/>
    <property type="molecule type" value="Genomic_DNA"/>
</dbReference>
<evidence type="ECO:0000313" key="1">
    <source>
        <dbReference type="EMBL" id="KAG2868382.1"/>
    </source>
</evidence>
<protein>
    <submittedName>
        <fullName evidence="4">Uncharacterized protein</fullName>
    </submittedName>
</protein>
<organism evidence="4 6">
    <name type="scientific">Phytophthora cactorum</name>
    <dbReference type="NCBI Taxonomy" id="29920"/>
    <lineage>
        <taxon>Eukaryota</taxon>
        <taxon>Sar</taxon>
        <taxon>Stramenopiles</taxon>
        <taxon>Oomycota</taxon>
        <taxon>Peronosporomycetes</taxon>
        <taxon>Peronosporales</taxon>
        <taxon>Peronosporaceae</taxon>
        <taxon>Phytophthora</taxon>
    </lineage>
</organism>
<sequence length="141" mass="15380">MSNSGRRILPLRWTVTWTCSSGSSSHSATTTRTQLIDRRLLSRTWFGKVVSSDTTTASGRRLGRARVGGLLHRDDDSDVIQKLVYSATARVPVGDDLRVSGWSSADADALQKLVFLATTAAGCAPRSWSPATTQLLWETWA</sequence>
<dbReference type="Proteomes" id="UP000735874">
    <property type="component" value="Unassembled WGS sequence"/>
</dbReference>
<accession>A0A8T1GIY1</accession>
<dbReference type="AlphaFoldDB" id="A0A8T1GIY1"/>
<dbReference type="Proteomes" id="UP000736787">
    <property type="component" value="Unassembled WGS sequence"/>
</dbReference>
<gene>
    <name evidence="1" type="ORF">PC113_g1083</name>
    <name evidence="2" type="ORF">PC115_g729</name>
    <name evidence="3" type="ORF">PC117_g975</name>
    <name evidence="4" type="ORF">PC118_g1915</name>
    <name evidence="5" type="ORF">PC129_g455</name>
</gene>
<dbReference type="EMBL" id="RCMK01000010">
    <property type="protein sequence ID" value="KAG2954769.1"/>
    <property type="molecule type" value="Genomic_DNA"/>
</dbReference>
<dbReference type="EMBL" id="RCML01000026">
    <property type="protein sequence ID" value="KAG2997438.1"/>
    <property type="molecule type" value="Genomic_DNA"/>
</dbReference>
<comment type="caution">
    <text evidence="4">The sequence shown here is derived from an EMBL/GenBank/DDBJ whole genome shotgun (WGS) entry which is preliminary data.</text>
</comment>
<dbReference type="Proteomes" id="UP000760860">
    <property type="component" value="Unassembled WGS sequence"/>
</dbReference>
<evidence type="ECO:0000313" key="6">
    <source>
        <dbReference type="Proteomes" id="UP000697107"/>
    </source>
</evidence>
<name>A0A8T1GIY1_9STRA</name>
<evidence type="ECO:0000313" key="4">
    <source>
        <dbReference type="EMBL" id="KAG2997438.1"/>
    </source>
</evidence>
<dbReference type="Proteomes" id="UP000697107">
    <property type="component" value="Unassembled WGS sequence"/>
</dbReference>
<evidence type="ECO:0000313" key="3">
    <source>
        <dbReference type="EMBL" id="KAG2954769.1"/>
    </source>
</evidence>
<evidence type="ECO:0000313" key="5">
    <source>
        <dbReference type="EMBL" id="KAG3229007.1"/>
    </source>
</evidence>